<name>A0A3N4J1X3_9PEZI</name>
<keyword evidence="2" id="KW-1185">Reference proteome</keyword>
<gene>
    <name evidence="1" type="ORF">L873DRAFT_1847783</name>
</gene>
<organism evidence="1 2">
    <name type="scientific">Choiromyces venosus 120613-1</name>
    <dbReference type="NCBI Taxonomy" id="1336337"/>
    <lineage>
        <taxon>Eukaryota</taxon>
        <taxon>Fungi</taxon>
        <taxon>Dikarya</taxon>
        <taxon>Ascomycota</taxon>
        <taxon>Pezizomycotina</taxon>
        <taxon>Pezizomycetes</taxon>
        <taxon>Pezizales</taxon>
        <taxon>Tuberaceae</taxon>
        <taxon>Choiromyces</taxon>
    </lineage>
</organism>
<reference evidence="1 2" key="1">
    <citation type="journal article" date="2018" name="Nat. Ecol. Evol.">
        <title>Pezizomycetes genomes reveal the molecular basis of ectomycorrhizal truffle lifestyle.</title>
        <authorList>
            <person name="Murat C."/>
            <person name="Payen T."/>
            <person name="Noel B."/>
            <person name="Kuo A."/>
            <person name="Morin E."/>
            <person name="Chen J."/>
            <person name="Kohler A."/>
            <person name="Krizsan K."/>
            <person name="Balestrini R."/>
            <person name="Da Silva C."/>
            <person name="Montanini B."/>
            <person name="Hainaut M."/>
            <person name="Levati E."/>
            <person name="Barry K.W."/>
            <person name="Belfiori B."/>
            <person name="Cichocki N."/>
            <person name="Clum A."/>
            <person name="Dockter R.B."/>
            <person name="Fauchery L."/>
            <person name="Guy J."/>
            <person name="Iotti M."/>
            <person name="Le Tacon F."/>
            <person name="Lindquist E.A."/>
            <person name="Lipzen A."/>
            <person name="Malagnac F."/>
            <person name="Mello A."/>
            <person name="Molinier V."/>
            <person name="Miyauchi S."/>
            <person name="Poulain J."/>
            <person name="Riccioni C."/>
            <person name="Rubini A."/>
            <person name="Sitrit Y."/>
            <person name="Splivallo R."/>
            <person name="Traeger S."/>
            <person name="Wang M."/>
            <person name="Zifcakova L."/>
            <person name="Wipf D."/>
            <person name="Zambonelli A."/>
            <person name="Paolocci F."/>
            <person name="Nowrousian M."/>
            <person name="Ottonello S."/>
            <person name="Baldrian P."/>
            <person name="Spatafora J.W."/>
            <person name="Henrissat B."/>
            <person name="Nagy L.G."/>
            <person name="Aury J.M."/>
            <person name="Wincker P."/>
            <person name="Grigoriev I.V."/>
            <person name="Bonfante P."/>
            <person name="Martin F.M."/>
        </authorList>
    </citation>
    <scope>NUCLEOTIDE SEQUENCE [LARGE SCALE GENOMIC DNA]</scope>
    <source>
        <strain evidence="1 2">120613-1</strain>
    </source>
</reference>
<dbReference type="EMBL" id="ML120475">
    <property type="protein sequence ID" value="RPA92333.1"/>
    <property type="molecule type" value="Genomic_DNA"/>
</dbReference>
<dbReference type="Proteomes" id="UP000276215">
    <property type="component" value="Unassembled WGS sequence"/>
</dbReference>
<proteinExistence type="predicted"/>
<protein>
    <submittedName>
        <fullName evidence="1">Uncharacterized protein</fullName>
    </submittedName>
</protein>
<evidence type="ECO:0000313" key="2">
    <source>
        <dbReference type="Proteomes" id="UP000276215"/>
    </source>
</evidence>
<evidence type="ECO:0000313" key="1">
    <source>
        <dbReference type="EMBL" id="RPA92333.1"/>
    </source>
</evidence>
<accession>A0A3N4J1X3</accession>
<sequence length="201" mass="23576">MKIMGKIVLNHLQLLQMVKQAPHQTTHPDPLIPCSPKKSLTLKDFSKTVKATQTWPGLRIYLTRAGLIMILYPAVVEEVVLMNYQKIVLTNLKVSNRLVHGLSILTPHPWIDKLPRFKTHGTPFPARHLQYCIYLSIPRKQCFPAFNWKQYGQYYINFVIEIFHHYLQSNDLKSMYLHLMFSDLRLLHLWVNHIFISAFAI</sequence>
<dbReference type="AlphaFoldDB" id="A0A3N4J1X3"/>